<name>A0A0D7AVK6_9AGAR</name>
<dbReference type="AlphaFoldDB" id="A0A0D7AVK6"/>
<reference evidence="2 3" key="1">
    <citation type="journal article" date="2015" name="Fungal Genet. Biol.">
        <title>Evolution of novel wood decay mechanisms in Agaricales revealed by the genome sequences of Fistulina hepatica and Cylindrobasidium torrendii.</title>
        <authorList>
            <person name="Floudas D."/>
            <person name="Held B.W."/>
            <person name="Riley R."/>
            <person name="Nagy L.G."/>
            <person name="Koehler G."/>
            <person name="Ransdell A.S."/>
            <person name="Younus H."/>
            <person name="Chow J."/>
            <person name="Chiniquy J."/>
            <person name="Lipzen A."/>
            <person name="Tritt A."/>
            <person name="Sun H."/>
            <person name="Haridas S."/>
            <person name="LaButti K."/>
            <person name="Ohm R.A."/>
            <person name="Kues U."/>
            <person name="Blanchette R.A."/>
            <person name="Grigoriev I.V."/>
            <person name="Minto R.E."/>
            <person name="Hibbett D.S."/>
        </authorList>
    </citation>
    <scope>NUCLEOTIDE SEQUENCE [LARGE SCALE GENOMIC DNA]</scope>
    <source>
        <strain evidence="2 3">FP15055 ss-10</strain>
    </source>
</reference>
<keyword evidence="3" id="KW-1185">Reference proteome</keyword>
<gene>
    <name evidence="2" type="ORF">CYLTODRAFT_415127</name>
</gene>
<feature type="region of interest" description="Disordered" evidence="1">
    <location>
        <begin position="553"/>
        <end position="688"/>
    </location>
</feature>
<evidence type="ECO:0000313" key="2">
    <source>
        <dbReference type="EMBL" id="KIY61889.1"/>
    </source>
</evidence>
<proteinExistence type="predicted"/>
<feature type="compositionally biased region" description="Polar residues" evidence="1">
    <location>
        <begin position="658"/>
        <end position="679"/>
    </location>
</feature>
<feature type="compositionally biased region" description="Polar residues" evidence="1">
    <location>
        <begin position="463"/>
        <end position="472"/>
    </location>
</feature>
<evidence type="ECO:0000313" key="3">
    <source>
        <dbReference type="Proteomes" id="UP000054007"/>
    </source>
</evidence>
<feature type="region of interest" description="Disordered" evidence="1">
    <location>
        <begin position="429"/>
        <end position="527"/>
    </location>
</feature>
<dbReference type="STRING" id="1314674.A0A0D7AVK6"/>
<dbReference type="EMBL" id="KN880855">
    <property type="protein sequence ID" value="KIY61889.1"/>
    <property type="molecule type" value="Genomic_DNA"/>
</dbReference>
<feature type="compositionally biased region" description="Basic and acidic residues" evidence="1">
    <location>
        <begin position="429"/>
        <end position="445"/>
    </location>
</feature>
<feature type="compositionally biased region" description="Acidic residues" evidence="1">
    <location>
        <begin position="485"/>
        <end position="513"/>
    </location>
</feature>
<protein>
    <submittedName>
        <fullName evidence="2">Uncharacterized protein</fullName>
    </submittedName>
</protein>
<feature type="compositionally biased region" description="Pro residues" evidence="1">
    <location>
        <begin position="644"/>
        <end position="656"/>
    </location>
</feature>
<feature type="region of interest" description="Disordered" evidence="1">
    <location>
        <begin position="1"/>
        <end position="66"/>
    </location>
</feature>
<feature type="compositionally biased region" description="Polar residues" evidence="1">
    <location>
        <begin position="24"/>
        <end position="33"/>
    </location>
</feature>
<organism evidence="2 3">
    <name type="scientific">Cylindrobasidium torrendii FP15055 ss-10</name>
    <dbReference type="NCBI Taxonomy" id="1314674"/>
    <lineage>
        <taxon>Eukaryota</taxon>
        <taxon>Fungi</taxon>
        <taxon>Dikarya</taxon>
        <taxon>Basidiomycota</taxon>
        <taxon>Agaricomycotina</taxon>
        <taxon>Agaricomycetes</taxon>
        <taxon>Agaricomycetidae</taxon>
        <taxon>Agaricales</taxon>
        <taxon>Marasmiineae</taxon>
        <taxon>Physalacriaceae</taxon>
        <taxon>Cylindrobasidium</taxon>
    </lineage>
</organism>
<accession>A0A0D7AVK6</accession>
<dbReference type="Proteomes" id="UP000054007">
    <property type="component" value="Unassembled WGS sequence"/>
</dbReference>
<sequence>MDVNAEPTLATATPPAPQPPVNPIEQQVESSVASAPVDKPANDPPAQKSAPRQKNKNKNKKSPSEYEERVLELFAKYRPDYEKAYFSNSKENTCTHAEFQFEHLFDPLRDPKLPVPPLPRLKPYDPLAPIPDVSWSKEDVEKRAATVKKWKKKTQNFYYYNVHVVKPENDKKKPSKMGAALNGIARPSKARAAYQLFEVEQGEGLAKDIKRLWLERPLEVVEKEDEEFARLNAERVAKGEPAKTKRSGPSIAFCQQIVRERFAALSVEERKDFEQRAKAEAMDKRAEYAAAVKKPIEHTPEQRQQAIDNIGSLVSPLIEEIRRHTGLHIIVSAYGPLPSAQGQLGVLTWSAGRNRDPVPLSFMRKCPSAAAAYRARLLAYVSTAFSDKDIADACPAPDSGVICKTVTTEDFELDDDAAVRRGDRRWLKTRSREGNTGKASVKDLEDIAMDGATPPADNGEGSLPNTAAIGNNKSRKRRREKSISDEDTDDDEGDDSDMDVDGSNESGPDEDEPQVAKKPRFSSYETNREARIAANKALLESLGLDDAAKKLKMSMKEGGTKKTQKKTRTAVADNQRRRSSRLQGEGSPSVSGEGTQHGTSAQAQGGAPSVTTAPETSTPETTAPETTAPKTTSPETTVPVPTSSEPPAPIVQPRPTPRQATNKTSSCATVPTDPSSNASGRDEGDNAEVDQAVGNSCQPAFNLVDMNGLDMDKDAILEEAEDLRIEAPAYIADTLQRMEEKDVGMLGCPWKVFLARLLLLESEGEFNLPMKDLPAGNARDGTQRPPMLTAWVKSGRCRRNAENVPKDMPLLAPKDLASHIATFSGWWGMMQPSWRRCKEGKWARNGYDASLDLGGLNTRGTCGWLSVVACLWWWGICVHEGEDESAKRLWESALADADWMLTVVLVCGEREGKE</sequence>
<evidence type="ECO:0000256" key="1">
    <source>
        <dbReference type="SAM" id="MobiDB-lite"/>
    </source>
</evidence>
<feature type="compositionally biased region" description="Basic residues" evidence="1">
    <location>
        <begin position="51"/>
        <end position="61"/>
    </location>
</feature>
<feature type="compositionally biased region" description="Polar residues" evidence="1">
    <location>
        <begin position="586"/>
        <end position="603"/>
    </location>
</feature>
<dbReference type="OrthoDB" id="3033067at2759"/>
<feature type="compositionally biased region" description="Low complexity" evidence="1">
    <location>
        <begin position="607"/>
        <end position="643"/>
    </location>
</feature>